<evidence type="ECO:0000259" key="1">
    <source>
        <dbReference type="Pfam" id="PF13579"/>
    </source>
</evidence>
<dbReference type="Pfam" id="PF13579">
    <property type="entry name" value="Glyco_trans_4_4"/>
    <property type="match status" value="1"/>
</dbReference>
<evidence type="ECO:0000313" key="2">
    <source>
        <dbReference type="EMBL" id="MEO3693314.1"/>
    </source>
</evidence>
<dbReference type="Pfam" id="PF13692">
    <property type="entry name" value="Glyco_trans_1_4"/>
    <property type="match status" value="1"/>
</dbReference>
<gene>
    <name evidence="2" type="ORF">ABDJ85_17725</name>
</gene>
<name>A0ABV0G6F7_9BURK</name>
<dbReference type="RefSeq" id="WP_347706124.1">
    <property type="nucleotide sequence ID" value="NZ_JBDPZD010000006.1"/>
</dbReference>
<reference evidence="2 3" key="1">
    <citation type="submission" date="2024-05" db="EMBL/GenBank/DDBJ databases">
        <title>Roseateles sp. DJS-2-20 16S ribosomal RNA gene Genome sequencing and assembly.</title>
        <authorList>
            <person name="Woo H."/>
        </authorList>
    </citation>
    <scope>NUCLEOTIDE SEQUENCE [LARGE SCALE GENOMIC DNA]</scope>
    <source>
        <strain evidence="2 3">DJS-2-20</strain>
    </source>
</reference>
<organism evidence="2 3">
    <name type="scientific">Roseateles paludis</name>
    <dbReference type="NCBI Taxonomy" id="3145238"/>
    <lineage>
        <taxon>Bacteria</taxon>
        <taxon>Pseudomonadati</taxon>
        <taxon>Pseudomonadota</taxon>
        <taxon>Betaproteobacteria</taxon>
        <taxon>Burkholderiales</taxon>
        <taxon>Sphaerotilaceae</taxon>
        <taxon>Roseateles</taxon>
    </lineage>
</organism>
<dbReference type="Gene3D" id="3.40.50.2000">
    <property type="entry name" value="Glycogen Phosphorylase B"/>
    <property type="match status" value="2"/>
</dbReference>
<dbReference type="InterPro" id="IPR028098">
    <property type="entry name" value="Glyco_trans_4-like_N"/>
</dbReference>
<sequence length="407" mass="45163">MRVLVVSQYFWPEVFRVNEIVSELRARGHEVTVLTGRPNYPGGSLFDDYVADPAAFAQYHGAEVIRLPLRPRGQGSLRLLLNYWSFVFWGCVLGPWRLRGRRFDAIFCFETSPITSALPAVLLRRLKGAPLLLWVLDLWPDTLSAVGMVRSERGLNAVGALVRFIYKRCDLILAQSKGFFPAIERWSQTPEKTRYFPQWGEATFDAGLDDVVEAPELAPHAGCFKLMFAGNLGDAQDFPALLDAAEATRHRPDLHWLIVGDGRQAAWIREQIEARGLQHTVFMLGRHPLERMPEFFKGADALIVSLRAEPIFAMTIPGKVSAYLSAGRPILAMIDGEGAQVVREAGAGLVAPAGDGAQLARLALQMATLPPEARADMAAKARAYGQREFDRATLITQLERLLAEARS</sequence>
<dbReference type="EMBL" id="JBDPZD010000006">
    <property type="protein sequence ID" value="MEO3693314.1"/>
    <property type="molecule type" value="Genomic_DNA"/>
</dbReference>
<protein>
    <submittedName>
        <fullName evidence="2">Glycosyltransferase family 4 protein</fullName>
    </submittedName>
</protein>
<accession>A0ABV0G6F7</accession>
<keyword evidence="3" id="KW-1185">Reference proteome</keyword>
<evidence type="ECO:0000313" key="3">
    <source>
        <dbReference type="Proteomes" id="UP001495147"/>
    </source>
</evidence>
<dbReference type="PANTHER" id="PTHR12526">
    <property type="entry name" value="GLYCOSYLTRANSFERASE"/>
    <property type="match status" value="1"/>
</dbReference>
<dbReference type="Proteomes" id="UP001495147">
    <property type="component" value="Unassembled WGS sequence"/>
</dbReference>
<comment type="caution">
    <text evidence="2">The sequence shown here is derived from an EMBL/GenBank/DDBJ whole genome shotgun (WGS) entry which is preliminary data.</text>
</comment>
<proteinExistence type="predicted"/>
<dbReference type="SUPFAM" id="SSF53756">
    <property type="entry name" value="UDP-Glycosyltransferase/glycogen phosphorylase"/>
    <property type="match status" value="1"/>
</dbReference>
<feature type="domain" description="Glycosyltransferase subfamily 4-like N-terminal" evidence="1">
    <location>
        <begin position="16"/>
        <end position="197"/>
    </location>
</feature>
<dbReference type="CDD" id="cd03794">
    <property type="entry name" value="GT4_WbuB-like"/>
    <property type="match status" value="1"/>
</dbReference>